<keyword evidence="1" id="KW-0175">Coiled coil</keyword>
<dbReference type="PROSITE" id="PS51391">
    <property type="entry name" value="CID"/>
    <property type="match status" value="1"/>
</dbReference>
<dbReference type="Gene3D" id="1.25.40.90">
    <property type="match status" value="1"/>
</dbReference>
<dbReference type="InterPro" id="IPR048830">
    <property type="entry name" value="PCF11_helical"/>
</dbReference>
<feature type="region of interest" description="Disordered" evidence="2">
    <location>
        <begin position="1253"/>
        <end position="1291"/>
    </location>
</feature>
<dbReference type="GO" id="GO:0031124">
    <property type="term" value="P:mRNA 3'-end processing"/>
    <property type="evidence" value="ECO:0007669"/>
    <property type="project" value="InterPro"/>
</dbReference>
<dbReference type="CDD" id="cd16982">
    <property type="entry name" value="CID_Pcf11"/>
    <property type="match status" value="1"/>
</dbReference>
<dbReference type="GO" id="GO:0003729">
    <property type="term" value="F:mRNA binding"/>
    <property type="evidence" value="ECO:0007669"/>
    <property type="project" value="InterPro"/>
</dbReference>
<feature type="compositionally biased region" description="Low complexity" evidence="2">
    <location>
        <begin position="1277"/>
        <end position="1291"/>
    </location>
</feature>
<feature type="compositionally biased region" description="Pro residues" evidence="2">
    <location>
        <begin position="1256"/>
        <end position="1272"/>
    </location>
</feature>
<comment type="caution">
    <text evidence="4">The sequence shown here is derived from an EMBL/GenBank/DDBJ whole genome shotgun (WGS) entry which is preliminary data.</text>
</comment>
<feature type="domain" description="CID" evidence="3">
    <location>
        <begin position="3"/>
        <end position="131"/>
    </location>
</feature>
<feature type="compositionally biased region" description="Low complexity" evidence="2">
    <location>
        <begin position="1166"/>
        <end position="1179"/>
    </location>
</feature>
<feature type="region of interest" description="Disordered" evidence="2">
    <location>
        <begin position="251"/>
        <end position="287"/>
    </location>
</feature>
<feature type="compositionally biased region" description="Polar residues" evidence="2">
    <location>
        <begin position="323"/>
        <end position="342"/>
    </location>
</feature>
<feature type="compositionally biased region" description="Polar residues" evidence="2">
    <location>
        <begin position="455"/>
        <end position="464"/>
    </location>
</feature>
<reference evidence="4 5" key="1">
    <citation type="journal article" date="2024" name="Insects">
        <title>An Improved Chromosome-Level Genome Assembly of the Firefly Pyrocoelia pectoralis.</title>
        <authorList>
            <person name="Fu X."/>
            <person name="Meyer-Rochow V.B."/>
            <person name="Ballantyne L."/>
            <person name="Zhu X."/>
        </authorList>
    </citation>
    <scope>NUCLEOTIDE SEQUENCE [LARGE SCALE GENOMIC DNA]</scope>
    <source>
        <strain evidence="4">XCY_ONT2</strain>
    </source>
</reference>
<dbReference type="SUPFAM" id="SSF48464">
    <property type="entry name" value="ENTH/VHS domain"/>
    <property type="match status" value="1"/>
</dbReference>
<dbReference type="GO" id="GO:0000993">
    <property type="term" value="F:RNA polymerase II complex binding"/>
    <property type="evidence" value="ECO:0007669"/>
    <property type="project" value="InterPro"/>
</dbReference>
<dbReference type="Pfam" id="PF04818">
    <property type="entry name" value="CID"/>
    <property type="match status" value="1"/>
</dbReference>
<feature type="compositionally biased region" description="Low complexity" evidence="2">
    <location>
        <begin position="251"/>
        <end position="268"/>
    </location>
</feature>
<feature type="compositionally biased region" description="Basic and acidic residues" evidence="2">
    <location>
        <begin position="641"/>
        <end position="651"/>
    </location>
</feature>
<feature type="region of interest" description="Disordered" evidence="2">
    <location>
        <begin position="154"/>
        <end position="180"/>
    </location>
</feature>
<feature type="region of interest" description="Disordered" evidence="2">
    <location>
        <begin position="1166"/>
        <end position="1186"/>
    </location>
</feature>
<organism evidence="4 5">
    <name type="scientific">Pyrocoelia pectoralis</name>
    <dbReference type="NCBI Taxonomy" id="417401"/>
    <lineage>
        <taxon>Eukaryota</taxon>
        <taxon>Metazoa</taxon>
        <taxon>Ecdysozoa</taxon>
        <taxon>Arthropoda</taxon>
        <taxon>Hexapoda</taxon>
        <taxon>Insecta</taxon>
        <taxon>Pterygota</taxon>
        <taxon>Neoptera</taxon>
        <taxon>Endopterygota</taxon>
        <taxon>Coleoptera</taxon>
        <taxon>Polyphaga</taxon>
        <taxon>Elateriformia</taxon>
        <taxon>Elateroidea</taxon>
        <taxon>Lampyridae</taxon>
        <taxon>Lampyrinae</taxon>
        <taxon>Pyrocoelia</taxon>
    </lineage>
</organism>
<feature type="coiled-coil region" evidence="1">
    <location>
        <begin position="191"/>
        <end position="221"/>
    </location>
</feature>
<dbReference type="InterPro" id="IPR047415">
    <property type="entry name" value="Pcf11_CID"/>
</dbReference>
<feature type="region of interest" description="Disordered" evidence="2">
    <location>
        <begin position="1209"/>
        <end position="1235"/>
    </location>
</feature>
<evidence type="ECO:0000256" key="1">
    <source>
        <dbReference type="SAM" id="Coils"/>
    </source>
</evidence>
<evidence type="ECO:0000313" key="5">
    <source>
        <dbReference type="Proteomes" id="UP001329430"/>
    </source>
</evidence>
<feature type="region of interest" description="Disordered" evidence="2">
    <location>
        <begin position="754"/>
        <end position="833"/>
    </location>
</feature>
<evidence type="ECO:0000313" key="4">
    <source>
        <dbReference type="EMBL" id="KAK5644187.1"/>
    </source>
</evidence>
<feature type="region of interest" description="Disordered" evidence="2">
    <location>
        <begin position="320"/>
        <end position="424"/>
    </location>
</feature>
<protein>
    <recommendedName>
        <fullName evidence="3">CID domain-containing protein</fullName>
    </recommendedName>
</protein>
<dbReference type="Pfam" id="PF20845">
    <property type="entry name" value="Pcf11_helical"/>
    <property type="match status" value="1"/>
</dbReference>
<feature type="compositionally biased region" description="Polar residues" evidence="2">
    <location>
        <begin position="804"/>
        <end position="815"/>
    </location>
</feature>
<feature type="compositionally biased region" description="Basic and acidic residues" evidence="2">
    <location>
        <begin position="343"/>
        <end position="352"/>
    </location>
</feature>
<dbReference type="EMBL" id="JAVRBK010000005">
    <property type="protein sequence ID" value="KAK5644187.1"/>
    <property type="molecule type" value="Genomic_DNA"/>
</dbReference>
<dbReference type="InterPro" id="IPR008942">
    <property type="entry name" value="ENTH_VHS"/>
</dbReference>
<dbReference type="GO" id="GO:0006369">
    <property type="term" value="P:termination of RNA polymerase II transcription"/>
    <property type="evidence" value="ECO:0007669"/>
    <property type="project" value="InterPro"/>
</dbReference>
<name>A0AAN7VAS0_9COLE</name>
<evidence type="ECO:0000256" key="2">
    <source>
        <dbReference type="SAM" id="MobiDB-lite"/>
    </source>
</evidence>
<keyword evidence="5" id="KW-1185">Reference proteome</keyword>
<feature type="compositionally biased region" description="Basic and acidic residues" evidence="2">
    <location>
        <begin position="529"/>
        <end position="541"/>
    </location>
</feature>
<dbReference type="InterPro" id="IPR006569">
    <property type="entry name" value="CID_dom"/>
</dbReference>
<dbReference type="GO" id="GO:0005849">
    <property type="term" value="C:mRNA cleavage factor complex"/>
    <property type="evidence" value="ECO:0007669"/>
    <property type="project" value="TreeGrafter"/>
</dbReference>
<dbReference type="Proteomes" id="UP001329430">
    <property type="component" value="Chromosome 5"/>
</dbReference>
<dbReference type="PANTHER" id="PTHR15921">
    <property type="entry name" value="PRE-MRNA CLEAVAGE COMPLEX II"/>
    <property type="match status" value="1"/>
</dbReference>
<feature type="compositionally biased region" description="Basic and acidic residues" evidence="2">
    <location>
        <begin position="793"/>
        <end position="803"/>
    </location>
</feature>
<dbReference type="GO" id="GO:0005737">
    <property type="term" value="C:cytoplasm"/>
    <property type="evidence" value="ECO:0007669"/>
    <property type="project" value="TreeGrafter"/>
</dbReference>
<dbReference type="InterPro" id="IPR054127">
    <property type="entry name" value="Pcf11_C"/>
</dbReference>
<dbReference type="PANTHER" id="PTHR15921:SF3">
    <property type="entry name" value="PRE-MRNA CLEAVAGE COMPLEX 2 PROTEIN PCF11"/>
    <property type="match status" value="1"/>
</dbReference>
<gene>
    <name evidence="4" type="ORF">RI129_008032</name>
</gene>
<proteinExistence type="predicted"/>
<dbReference type="InterPro" id="IPR045154">
    <property type="entry name" value="PCF11-like"/>
</dbReference>
<sequence length="1714" mass="192827">MSGINEIREEYTSSLQDLTFNSKPLISVLTILAEENVAHAKEIVEAIESHLSRVRVEVKLPVLYLIDCIIKNVDGPYTALFCQNIVSTFCSVFEQVDERTRAEMFRLRQTWNDVIPPKKLYALDVQIAQLDPAWPVTAPPPSIHFNPKFLKTTTTTASGTPSAPISSKSNKNSLTSTSSLDTKTLSMQQKLINKQKELLELQQRKLQLELLQTQVKLQEQQLLQNSNTVKTAPQMNVPHSQNLLLKPEVAKQMSSSKNKSKISPPQSSTKNSAGGPKISPVNSGLVNARPIRDPRLLRQQQQQQAQQISSNVNANVHLESKSKSGTQVTVDSDNKIVNNKTSVRNDHIEHRLVNNKGNIDSHGKSKTLPHSSPLKHTQKIGSSLRKNSKFSRDSKTSNNSDTSDAKNSGIPDSPSKVGRGELSTLKQRTFSKSFLKIKKKSVVEKDRSDKVVGTVSPSNSSGSFRNDKDSVANRVDKKSDKHLPKSSKSDKEKFKSDGSFKDPKGSIKNRNYIRRNRNSSPSPELTQDVDLRMRAPPEKQPRLLGDNIDDKNGNDSPKQPVDIDLRQLPSVISKKRPSTENQESPSAKKSRTEMFDVLFGSEDTDLRQLPPVLSPPRLSDRPPTPPPPIISNKLEQISDSCDSREKKDDKSANISKSSNLDVLRAKLANAVNQNKLKDRAEFDSSSKDTRKEKLHVDTDMRKFNFKNSDSDKMNKIIISPADEESIKAGNMTKAQKNALMHKILAQIETHKLREAQRKESESNICLQPISDEEPNFSGSESDEELKKSTNIGKIERHRDDNDRTSPIPSQVSQLEGTYPPYSHQSDQRDPRRLRHWRGRHRKVWDYPTTAPRPTGRPSYRDNWVRPMNEAWRSMGPQPLFPNNFGDHMGSYPKEHGTQSPNSNSQELPTLEYAHPDSFKFITIDNEPREIRYYDETAIVFINSSDPREITFHNGTRRIFFDGEPFLLKLNSSYEEISLKGIIHKVRLGAPSREIFIDGKGYECYFDNNEKVIDLDGNKIFVKLEPPPPQVKIGQEKRLDLVAGKVQLVVDAKNMYTIFLDAKLQTFELNGVEHTLKLVDSLRAAMINDVRFEIEYGGLPKPVMLHNKKHFIRFSVLPDGIKQGHIKIKDMEATQATENLENETSQDGFQSSSLYENANKDLLQNKLKLDGNSPDCNSNSPHHHPNFNNLDMLSSVIASSMLPSSIESGYQVEDTNSQDVQSAVTLPTDTPQSKSAPSLNISELFQRLVATGIVTTAPPPPQPVEEPPPPSPPKVMRTPNTPKNFKPPLFNKPETLKTRRLPLIHMLYTGMQCSSCGMRFPPEQSIYYSQHLDWHFRQNRRGKKNIRKAASRRWYYTILDWRNYEEIEDLEEREKNYFENQQNPDGSNEDPEEEIEIPCVPADPNVQDAACEVCRDKFEQFYNEEKDEWQLRMAMRADDKTYHPLCYEDYQASLVDPSLEESRLNVSEKENDPDIPGLGAEESANDTYDDVMEVIENIDDEDLPPVIEENKMTDISIDDDDEEEGDDDVIINEIVPERIVVDDDDKDDYASGDGLIPGVVVKVEPVDDGFVDVEGGLVRTKEVKIKPELAVTDDVETVVPGLQIAPDTADTTHTEVVSTIDGNVEFDSGVNPSTGISGKIKINITKPIPAIVTKETKETVEEEVKSADCIDPSQPLPPGEEPIQLNVKPALQGLDLKRQPAVKKGSELTGLCSIM</sequence>
<evidence type="ECO:0000259" key="3">
    <source>
        <dbReference type="PROSITE" id="PS51391"/>
    </source>
</evidence>
<feature type="compositionally biased region" description="Basic and acidic residues" evidence="2">
    <location>
        <begin position="465"/>
        <end position="505"/>
    </location>
</feature>
<accession>A0AAN7VAS0</accession>
<feature type="compositionally biased region" description="Low complexity" evidence="2">
    <location>
        <begin position="607"/>
        <end position="617"/>
    </location>
</feature>
<dbReference type="SMART" id="SM00582">
    <property type="entry name" value="RPR"/>
    <property type="match status" value="1"/>
</dbReference>
<feature type="region of interest" description="Disordered" evidence="2">
    <location>
        <begin position="442"/>
        <end position="655"/>
    </location>
</feature>
<dbReference type="Pfam" id="PF21936">
    <property type="entry name" value="Pcf11_C"/>
    <property type="match status" value="1"/>
</dbReference>